<sequence>MEETPLSPSCSDEYLEDGLPDLVLDATTYRSSTSSLLLDEKGLLDLLNDHHYSLSTSHLEEPTSFEACSSSASYLLLDYYNDDSIHKSQVYRSYLSLLPSENPSDSNFQHINGSLSKTASEESFLEKFKSLSTGSQESVRKKWREDLLLTQMDIGRIRGELEDRVEHALNLKKQLGMSFSWKEKMGYIRSLAKNAKSKFASSILENFD</sequence>
<accession>A0A0K2UA34</accession>
<dbReference type="AlphaFoldDB" id="A0A0K2UA34"/>
<dbReference type="EMBL" id="HACA01017738">
    <property type="protein sequence ID" value="CDW35099.1"/>
    <property type="molecule type" value="Transcribed_RNA"/>
</dbReference>
<evidence type="ECO:0000313" key="1">
    <source>
        <dbReference type="EMBL" id="CDW35099.1"/>
    </source>
</evidence>
<name>A0A0K2UA34_LEPSM</name>
<protein>
    <submittedName>
        <fullName evidence="1">Uncharacterized protein</fullName>
    </submittedName>
</protein>
<organism evidence="1">
    <name type="scientific">Lepeophtheirus salmonis</name>
    <name type="common">Salmon louse</name>
    <name type="synonym">Caligus salmonis</name>
    <dbReference type="NCBI Taxonomy" id="72036"/>
    <lineage>
        <taxon>Eukaryota</taxon>
        <taxon>Metazoa</taxon>
        <taxon>Ecdysozoa</taxon>
        <taxon>Arthropoda</taxon>
        <taxon>Crustacea</taxon>
        <taxon>Multicrustacea</taxon>
        <taxon>Hexanauplia</taxon>
        <taxon>Copepoda</taxon>
        <taxon>Siphonostomatoida</taxon>
        <taxon>Caligidae</taxon>
        <taxon>Lepeophtheirus</taxon>
    </lineage>
</organism>
<reference evidence="1" key="1">
    <citation type="submission" date="2014-05" db="EMBL/GenBank/DDBJ databases">
        <authorList>
            <person name="Chronopoulou M."/>
        </authorList>
    </citation>
    <scope>NUCLEOTIDE SEQUENCE</scope>
    <source>
        <tissue evidence="1">Whole organism</tissue>
    </source>
</reference>
<proteinExistence type="predicted"/>